<dbReference type="GO" id="GO:0008081">
    <property type="term" value="F:phosphoric diester hydrolase activity"/>
    <property type="evidence" value="ECO:0007669"/>
    <property type="project" value="UniProtKB-ARBA"/>
</dbReference>
<dbReference type="Proteomes" id="UP000014463">
    <property type="component" value="Unassembled WGS sequence"/>
</dbReference>
<name>S2L0X5_LITA3</name>
<dbReference type="Gene3D" id="2.40.10.220">
    <property type="entry name" value="predicted glycosyltransferase like domains"/>
    <property type="match status" value="1"/>
</dbReference>
<dbReference type="Pfam" id="PF07238">
    <property type="entry name" value="PilZ"/>
    <property type="match status" value="1"/>
</dbReference>
<organism evidence="2 3">
    <name type="scientific">Litchfieldella anticariensis (strain DSM 16096 / CECT 5854 / CIP 108499 / LMG 22089 / FP35)</name>
    <name type="common">Halomonas anticariensis</name>
    <dbReference type="NCBI Taxonomy" id="1121939"/>
    <lineage>
        <taxon>Bacteria</taxon>
        <taxon>Pseudomonadati</taxon>
        <taxon>Pseudomonadota</taxon>
        <taxon>Gammaproteobacteria</taxon>
        <taxon>Oceanospirillales</taxon>
        <taxon>Halomonadaceae</taxon>
        <taxon>Litchfieldella</taxon>
    </lineage>
</organism>
<evidence type="ECO:0000259" key="1">
    <source>
        <dbReference type="PROSITE" id="PS51832"/>
    </source>
</evidence>
<dbReference type="GO" id="GO:0035438">
    <property type="term" value="F:cyclic-di-GMP binding"/>
    <property type="evidence" value="ECO:0007669"/>
    <property type="project" value="InterPro"/>
</dbReference>
<dbReference type="EMBL" id="ASTJ01000036">
    <property type="protein sequence ID" value="EPC01299.1"/>
    <property type="molecule type" value="Genomic_DNA"/>
</dbReference>
<feature type="domain" description="HD-GYP" evidence="1">
    <location>
        <begin position="313"/>
        <end position="506"/>
    </location>
</feature>
<dbReference type="PANTHER" id="PTHR43155">
    <property type="entry name" value="CYCLIC DI-GMP PHOSPHODIESTERASE PA4108-RELATED"/>
    <property type="match status" value="1"/>
</dbReference>
<evidence type="ECO:0000313" key="2">
    <source>
        <dbReference type="EMBL" id="EPC01299.1"/>
    </source>
</evidence>
<dbReference type="SMART" id="SM00471">
    <property type="entry name" value="HDc"/>
    <property type="match status" value="1"/>
</dbReference>
<gene>
    <name evidence="2" type="ORF">L861_12050</name>
</gene>
<dbReference type="eggNOG" id="COG5581">
    <property type="taxonomic scope" value="Bacteria"/>
</dbReference>
<dbReference type="PANTHER" id="PTHR43155:SF2">
    <property type="entry name" value="CYCLIC DI-GMP PHOSPHODIESTERASE PA4108"/>
    <property type="match status" value="1"/>
</dbReference>
<comment type="caution">
    <text evidence="2">The sequence shown here is derived from an EMBL/GenBank/DDBJ whole genome shotgun (WGS) entry which is preliminary data.</text>
</comment>
<dbReference type="CDD" id="cd00077">
    <property type="entry name" value="HDc"/>
    <property type="match status" value="1"/>
</dbReference>
<dbReference type="SUPFAM" id="SSF141371">
    <property type="entry name" value="PilZ domain-like"/>
    <property type="match status" value="1"/>
</dbReference>
<dbReference type="RefSeq" id="WP_016417990.1">
    <property type="nucleotide sequence ID" value="NZ_AUAB01000024.1"/>
</dbReference>
<dbReference type="InterPro" id="IPR003607">
    <property type="entry name" value="HD/PDEase_dom"/>
</dbReference>
<proteinExistence type="predicted"/>
<reference evidence="2 3" key="1">
    <citation type="journal article" date="2013" name="Genome Announc.">
        <title>Draft genome sequence of the moderately halophilic gammaproteobacterium Halomonas anticariensis FP35.</title>
        <authorList>
            <person name="Tahrioui A."/>
            <person name="Quesada E."/>
            <person name="Llamas I."/>
        </authorList>
    </citation>
    <scope>NUCLEOTIDE SEQUENCE [LARGE SCALE GENOMIC DNA]</scope>
    <source>
        <strain evidence="3">DSM 16096 / CECT 5854 / LMG 22089 / FP35</strain>
    </source>
</reference>
<dbReference type="Pfam" id="PF13487">
    <property type="entry name" value="HD_5"/>
    <property type="match status" value="1"/>
</dbReference>
<dbReference type="InterPro" id="IPR037522">
    <property type="entry name" value="HD_GYP_dom"/>
</dbReference>
<sequence length="562" mass="62179">MAQENETHSRVEHPGELQALLEALTQPGGASLLFDAPGSEPIPAVVMEVKQGEPLRVDITAVAEIAEAIKHDKAVRLIGQANGAMLRTPPLELLAWVGSEGRTQFLCAFPDHVEVIHRRQVFRAELRPGMDVRVSLLTGRADAPINGALRNLSLGGCLLELPLAAAMTLQPDQPVQSLELRFPNEQRLEVPATLRHVQSDSEQQLVRVGCEFNAIDLQTERRLWFYVREIERESARYGMEGDRSLSPSLLFEPKEVAASVPSRPHGADYATPMARRLARVAAYLDSQLLELQEGGKVVSRDLSRCSDQVLGLLEEDREAVLFATVCMVDDHPLVQHGMAVAVRLADLAAHQGHPRDMRKAIIASALVHDLGKALLPTDLRRAFHLTEEQKRQLAEHVALLEERLIDCRWLSESVRTSVVGAVNERLDGSGYPQGLKEAQIETLARMAAVVDVVDAMARPRPDRPAKTISHIYRHLLGHGEQFDITWVQRYVSHFGLVPIGSLARYANGQLAWIQRLDRQGKPRQVQLTTTASLLGNNLGDVLRDGEMARLGKLEALVVPMAR</sequence>
<keyword evidence="3" id="KW-1185">Reference proteome</keyword>
<protein>
    <recommendedName>
        <fullName evidence="1">HD-GYP domain-containing protein</fullName>
    </recommendedName>
</protein>
<dbReference type="PATRIC" id="fig|1121939.11.peg.3471"/>
<evidence type="ECO:0000313" key="3">
    <source>
        <dbReference type="Proteomes" id="UP000014463"/>
    </source>
</evidence>
<dbReference type="OrthoDB" id="9764808at2"/>
<dbReference type="eggNOG" id="COG2206">
    <property type="taxonomic scope" value="Bacteria"/>
</dbReference>
<accession>S2L0X5</accession>
<dbReference type="STRING" id="1121939.L861_12050"/>
<dbReference type="SUPFAM" id="SSF109604">
    <property type="entry name" value="HD-domain/PDEase-like"/>
    <property type="match status" value="1"/>
</dbReference>
<dbReference type="AlphaFoldDB" id="S2L0X5"/>
<dbReference type="PROSITE" id="PS51832">
    <property type="entry name" value="HD_GYP"/>
    <property type="match status" value="1"/>
</dbReference>
<dbReference type="InterPro" id="IPR009875">
    <property type="entry name" value="PilZ_domain"/>
</dbReference>
<dbReference type="Gene3D" id="1.10.3210.10">
    <property type="entry name" value="Hypothetical protein af1432"/>
    <property type="match status" value="1"/>
</dbReference>